<proteinExistence type="predicted"/>
<organism evidence="1 2">
    <name type="scientific">Strigomonas culicis</name>
    <dbReference type="NCBI Taxonomy" id="28005"/>
    <lineage>
        <taxon>Eukaryota</taxon>
        <taxon>Discoba</taxon>
        <taxon>Euglenozoa</taxon>
        <taxon>Kinetoplastea</taxon>
        <taxon>Metakinetoplastina</taxon>
        <taxon>Trypanosomatida</taxon>
        <taxon>Trypanosomatidae</taxon>
        <taxon>Strigomonadinae</taxon>
        <taxon>Strigomonas</taxon>
    </lineage>
</organism>
<name>S9TH75_9TRYP</name>
<gene>
    <name evidence="1" type="ORF">STCU_11432</name>
</gene>
<dbReference type="AlphaFoldDB" id="S9TH75"/>
<reference evidence="1 2" key="1">
    <citation type="journal article" date="2013" name="PLoS ONE">
        <title>Predicting the Proteins of Angomonas deanei, Strigomonas culicis and Their Respective Endosymbionts Reveals New Aspects of the Trypanosomatidae Family.</title>
        <authorList>
            <person name="Motta M.C."/>
            <person name="Martins A.C."/>
            <person name="de Souza S.S."/>
            <person name="Catta-Preta C.M."/>
            <person name="Silva R."/>
            <person name="Klein C.C."/>
            <person name="de Almeida L.G."/>
            <person name="de Lima Cunha O."/>
            <person name="Ciapina L.P."/>
            <person name="Brocchi M."/>
            <person name="Colabardini A.C."/>
            <person name="de Araujo Lima B."/>
            <person name="Machado C.R."/>
            <person name="de Almeida Soares C.M."/>
            <person name="Probst C.M."/>
            <person name="de Menezes C.B."/>
            <person name="Thompson C.E."/>
            <person name="Bartholomeu D.C."/>
            <person name="Gradia D.F."/>
            <person name="Pavoni D.P."/>
            <person name="Grisard E.C."/>
            <person name="Fantinatti-Garboggini F."/>
            <person name="Marchini F.K."/>
            <person name="Rodrigues-Luiz G.F."/>
            <person name="Wagner G."/>
            <person name="Goldman G.H."/>
            <person name="Fietto J.L."/>
            <person name="Elias M.C."/>
            <person name="Goldman M.H."/>
            <person name="Sagot M.F."/>
            <person name="Pereira M."/>
            <person name="Stoco P.H."/>
            <person name="de Mendonca-Neto R.P."/>
            <person name="Teixeira S.M."/>
            <person name="Maciel T.E."/>
            <person name="de Oliveira Mendes T.A."/>
            <person name="Urmenyi T.P."/>
            <person name="de Souza W."/>
            <person name="Schenkman S."/>
            <person name="de Vasconcelos A.T."/>
        </authorList>
    </citation>
    <scope>NUCLEOTIDE SEQUENCE [LARGE SCALE GENOMIC DNA]</scope>
</reference>
<dbReference type="EMBL" id="ATMH01011394">
    <property type="protein sequence ID" value="EPY16274.1"/>
    <property type="molecule type" value="Genomic_DNA"/>
</dbReference>
<keyword evidence="2" id="KW-1185">Reference proteome</keyword>
<dbReference type="Proteomes" id="UP000015354">
    <property type="component" value="Unassembled WGS sequence"/>
</dbReference>
<evidence type="ECO:0000313" key="2">
    <source>
        <dbReference type="Proteomes" id="UP000015354"/>
    </source>
</evidence>
<protein>
    <submittedName>
        <fullName evidence="1">Uncharacterized protein</fullName>
    </submittedName>
</protein>
<accession>S9TH75</accession>
<evidence type="ECO:0000313" key="1">
    <source>
        <dbReference type="EMBL" id="EPY16274.1"/>
    </source>
</evidence>
<comment type="caution">
    <text evidence="1">The sequence shown here is derived from an EMBL/GenBank/DDBJ whole genome shotgun (WGS) entry which is preliminary data.</text>
</comment>
<sequence length="86" mass="9414">MTKTTIQTSAGVCISICCIHFTTTRERKRESHVYMHSAFYGPPATVIRLYGSSCSSVGENSEECALGSPERVLYGALALPMRALLR</sequence>